<feature type="compositionally biased region" description="Pro residues" evidence="1">
    <location>
        <begin position="452"/>
        <end position="462"/>
    </location>
</feature>
<accession>A0A409WLW3</accession>
<feature type="region of interest" description="Disordered" evidence="1">
    <location>
        <begin position="343"/>
        <end position="368"/>
    </location>
</feature>
<dbReference type="AlphaFoldDB" id="A0A409WLW3"/>
<protein>
    <submittedName>
        <fullName evidence="2">Uncharacterized protein</fullName>
    </submittedName>
</protein>
<gene>
    <name evidence="2" type="ORF">CVT25_002613</name>
</gene>
<feature type="compositionally biased region" description="Low complexity" evidence="1">
    <location>
        <begin position="277"/>
        <end position="291"/>
    </location>
</feature>
<feature type="compositionally biased region" description="Polar residues" evidence="1">
    <location>
        <begin position="191"/>
        <end position="202"/>
    </location>
</feature>
<sequence>MLPEFKVVFPAPPPTTNELTAQQRTHLVRKTRKIEQLLGTTPRLLDTSVRPASPIHVSFPYALPQRRLTKTRRSSIDSTSSASSSGSSSSPVQRSSSLSLSSSNSNLRPINSRARSKHLSSSDSDGGLLSESWSWTYDNTAPLLRLAMESMTLETIPASPSPTRDSFADIAPPSLSSVSEEEPASRIFAPSAQSADTPSPRNSFVLASPPSSNSLRKQKMDRLRKKLGSDVPFDLVFPKESNRAHSENTPPSFRDKECPSLPLPVPTPRAARRSTGRIASSRDSISDSVSIHRARRQAHSPSALDKRAPLTAHHKKSRSEPQRPPVLPPLDFKRSLSFIIESPEEHGSGCTEEFGLSRTSSSKSDSNLTSGWIVQSYAQDAEFKIWSTRRGYEGWSANNNSSSKVNLSPISTIYFPSSNDDSSSPTSSASSSPHSPTASGTERKRRPSSYRKPPPALPVELC</sequence>
<feature type="compositionally biased region" description="Low complexity" evidence="1">
    <location>
        <begin position="416"/>
        <end position="439"/>
    </location>
</feature>
<organism evidence="2 3">
    <name type="scientific">Psilocybe cyanescens</name>
    <dbReference type="NCBI Taxonomy" id="93625"/>
    <lineage>
        <taxon>Eukaryota</taxon>
        <taxon>Fungi</taxon>
        <taxon>Dikarya</taxon>
        <taxon>Basidiomycota</taxon>
        <taxon>Agaricomycotina</taxon>
        <taxon>Agaricomycetes</taxon>
        <taxon>Agaricomycetidae</taxon>
        <taxon>Agaricales</taxon>
        <taxon>Agaricineae</taxon>
        <taxon>Strophariaceae</taxon>
        <taxon>Psilocybe</taxon>
    </lineage>
</organism>
<feature type="region of interest" description="Disordered" evidence="1">
    <location>
        <begin position="156"/>
        <end position="222"/>
    </location>
</feature>
<name>A0A409WLW3_PSICY</name>
<feature type="compositionally biased region" description="Low complexity" evidence="1">
    <location>
        <begin position="76"/>
        <end position="105"/>
    </location>
</feature>
<feature type="compositionally biased region" description="Low complexity" evidence="1">
    <location>
        <begin position="356"/>
        <end position="368"/>
    </location>
</feature>
<feature type="region of interest" description="Disordered" evidence="1">
    <location>
        <begin position="410"/>
        <end position="462"/>
    </location>
</feature>
<feature type="region of interest" description="Disordered" evidence="1">
    <location>
        <begin position="238"/>
        <end position="329"/>
    </location>
</feature>
<evidence type="ECO:0000256" key="1">
    <source>
        <dbReference type="SAM" id="MobiDB-lite"/>
    </source>
</evidence>
<dbReference type="Proteomes" id="UP000283269">
    <property type="component" value="Unassembled WGS sequence"/>
</dbReference>
<dbReference type="OrthoDB" id="3034829at2759"/>
<evidence type="ECO:0000313" key="3">
    <source>
        <dbReference type="Proteomes" id="UP000283269"/>
    </source>
</evidence>
<reference evidence="2 3" key="1">
    <citation type="journal article" date="2018" name="Evol. Lett.">
        <title>Horizontal gene cluster transfer increased hallucinogenic mushroom diversity.</title>
        <authorList>
            <person name="Reynolds H.T."/>
            <person name="Vijayakumar V."/>
            <person name="Gluck-Thaler E."/>
            <person name="Korotkin H.B."/>
            <person name="Matheny P.B."/>
            <person name="Slot J.C."/>
        </authorList>
    </citation>
    <scope>NUCLEOTIDE SEQUENCE [LARGE SCALE GENOMIC DNA]</scope>
    <source>
        <strain evidence="2 3">2631</strain>
    </source>
</reference>
<proteinExistence type="predicted"/>
<keyword evidence="3" id="KW-1185">Reference proteome</keyword>
<feature type="region of interest" description="Disordered" evidence="1">
    <location>
        <begin position="68"/>
        <end position="127"/>
    </location>
</feature>
<dbReference type="EMBL" id="NHYD01003375">
    <property type="protein sequence ID" value="PPQ79451.1"/>
    <property type="molecule type" value="Genomic_DNA"/>
</dbReference>
<evidence type="ECO:0000313" key="2">
    <source>
        <dbReference type="EMBL" id="PPQ79451.1"/>
    </source>
</evidence>
<dbReference type="InParanoid" id="A0A409WLW3"/>
<comment type="caution">
    <text evidence="2">The sequence shown here is derived from an EMBL/GenBank/DDBJ whole genome shotgun (WGS) entry which is preliminary data.</text>
</comment>